<dbReference type="NCBIfam" id="TIGR00229">
    <property type="entry name" value="sensory_box"/>
    <property type="match status" value="3"/>
</dbReference>
<dbReference type="PANTHER" id="PTHR43065">
    <property type="entry name" value="SENSOR HISTIDINE KINASE"/>
    <property type="match status" value="1"/>
</dbReference>
<dbReference type="InterPro" id="IPR005467">
    <property type="entry name" value="His_kinase_dom"/>
</dbReference>
<dbReference type="STRING" id="1121449.SAMN02745704_02672"/>
<dbReference type="SUPFAM" id="SSF47384">
    <property type="entry name" value="Homodimeric domain of signal transducing histidine kinase"/>
    <property type="match status" value="1"/>
</dbReference>
<dbReference type="PANTHER" id="PTHR43065:SF46">
    <property type="entry name" value="C4-DICARBOXYLATE TRANSPORT SENSOR PROTEIN DCTB"/>
    <property type="match status" value="1"/>
</dbReference>
<dbReference type="Pfam" id="PF13188">
    <property type="entry name" value="PAS_8"/>
    <property type="match status" value="1"/>
</dbReference>
<evidence type="ECO:0000256" key="1">
    <source>
        <dbReference type="ARBA" id="ARBA00000085"/>
    </source>
</evidence>
<dbReference type="GO" id="GO:0006355">
    <property type="term" value="P:regulation of DNA-templated transcription"/>
    <property type="evidence" value="ECO:0007669"/>
    <property type="project" value="InterPro"/>
</dbReference>
<accession>A0A1T4Y2B7</accession>
<dbReference type="InterPro" id="IPR036097">
    <property type="entry name" value="HisK_dim/P_sf"/>
</dbReference>
<dbReference type="SMART" id="SM00387">
    <property type="entry name" value="HATPase_c"/>
    <property type="match status" value="1"/>
</dbReference>
<keyword evidence="13" id="KW-1185">Reference proteome</keyword>
<dbReference type="GO" id="GO:0005524">
    <property type="term" value="F:ATP binding"/>
    <property type="evidence" value="ECO:0007669"/>
    <property type="project" value="UniProtKB-KW"/>
</dbReference>
<dbReference type="InterPro" id="IPR000700">
    <property type="entry name" value="PAS-assoc_C"/>
</dbReference>
<gene>
    <name evidence="12" type="ORF">SAMN02745704_02672</name>
</gene>
<keyword evidence="7" id="KW-0067">ATP-binding</keyword>
<dbReference type="PROSITE" id="PS50109">
    <property type="entry name" value="HIS_KIN"/>
    <property type="match status" value="1"/>
</dbReference>
<dbReference type="SUPFAM" id="SSF55874">
    <property type="entry name" value="ATPase domain of HSP90 chaperone/DNA topoisomerase II/histidine kinase"/>
    <property type="match status" value="1"/>
</dbReference>
<dbReference type="SUPFAM" id="SSF55785">
    <property type="entry name" value="PYP-like sensor domain (PAS domain)"/>
    <property type="match status" value="4"/>
</dbReference>
<dbReference type="CDD" id="cd00130">
    <property type="entry name" value="PAS"/>
    <property type="match status" value="3"/>
</dbReference>
<evidence type="ECO:0000259" key="9">
    <source>
        <dbReference type="PROSITE" id="PS50109"/>
    </source>
</evidence>
<protein>
    <recommendedName>
        <fullName evidence="2">histidine kinase</fullName>
        <ecNumber evidence="2">2.7.13.3</ecNumber>
    </recommendedName>
</protein>
<dbReference type="InterPro" id="IPR001610">
    <property type="entry name" value="PAC"/>
</dbReference>
<keyword evidence="6" id="KW-0418">Kinase</keyword>
<dbReference type="Gene3D" id="1.10.287.130">
    <property type="match status" value="1"/>
</dbReference>
<dbReference type="AlphaFoldDB" id="A0A1T4Y2B7"/>
<feature type="domain" description="Histidine kinase" evidence="9">
    <location>
        <begin position="524"/>
        <end position="759"/>
    </location>
</feature>
<feature type="domain" description="PAC" evidence="11">
    <location>
        <begin position="333"/>
        <end position="385"/>
    </location>
</feature>
<dbReference type="InterPro" id="IPR036890">
    <property type="entry name" value="HATPase_C_sf"/>
</dbReference>
<dbReference type="InterPro" id="IPR035965">
    <property type="entry name" value="PAS-like_dom_sf"/>
</dbReference>
<evidence type="ECO:0000259" key="10">
    <source>
        <dbReference type="PROSITE" id="PS50112"/>
    </source>
</evidence>
<dbReference type="InterPro" id="IPR000014">
    <property type="entry name" value="PAS"/>
</dbReference>
<evidence type="ECO:0000256" key="5">
    <source>
        <dbReference type="ARBA" id="ARBA00022741"/>
    </source>
</evidence>
<dbReference type="Gene3D" id="3.30.450.20">
    <property type="entry name" value="PAS domain"/>
    <property type="match status" value="4"/>
</dbReference>
<dbReference type="InterPro" id="IPR004358">
    <property type="entry name" value="Sig_transdc_His_kin-like_C"/>
</dbReference>
<comment type="catalytic activity">
    <reaction evidence="1">
        <text>ATP + protein L-histidine = ADP + protein N-phospho-L-histidine.</text>
        <dbReference type="EC" id="2.7.13.3"/>
    </reaction>
</comment>
<evidence type="ECO:0000313" key="13">
    <source>
        <dbReference type="Proteomes" id="UP000190027"/>
    </source>
</evidence>
<dbReference type="InterPro" id="IPR003661">
    <property type="entry name" value="HisK_dim/P_dom"/>
</dbReference>
<dbReference type="InterPro" id="IPR013656">
    <property type="entry name" value="PAS_4"/>
</dbReference>
<organism evidence="12 13">
    <name type="scientific">Paucidesulfovibrio gracilis DSM 16080</name>
    <dbReference type="NCBI Taxonomy" id="1121449"/>
    <lineage>
        <taxon>Bacteria</taxon>
        <taxon>Pseudomonadati</taxon>
        <taxon>Thermodesulfobacteriota</taxon>
        <taxon>Desulfovibrionia</taxon>
        <taxon>Desulfovibrionales</taxon>
        <taxon>Desulfovibrionaceae</taxon>
        <taxon>Paucidesulfovibrio</taxon>
    </lineage>
</organism>
<evidence type="ECO:0000256" key="2">
    <source>
        <dbReference type="ARBA" id="ARBA00012438"/>
    </source>
</evidence>
<dbReference type="InterPro" id="IPR003594">
    <property type="entry name" value="HATPase_dom"/>
</dbReference>
<dbReference type="Pfam" id="PF08448">
    <property type="entry name" value="PAS_4"/>
    <property type="match status" value="1"/>
</dbReference>
<dbReference type="PRINTS" id="PR00344">
    <property type="entry name" value="BCTRLSENSOR"/>
</dbReference>
<dbReference type="GO" id="GO:0000155">
    <property type="term" value="F:phosphorelay sensor kinase activity"/>
    <property type="evidence" value="ECO:0007669"/>
    <property type="project" value="InterPro"/>
</dbReference>
<dbReference type="Pfam" id="PF02518">
    <property type="entry name" value="HATPase_c"/>
    <property type="match status" value="1"/>
</dbReference>
<evidence type="ECO:0000256" key="6">
    <source>
        <dbReference type="ARBA" id="ARBA00022777"/>
    </source>
</evidence>
<dbReference type="RefSeq" id="WP_078718217.1">
    <property type="nucleotide sequence ID" value="NZ_FUYC01000023.1"/>
</dbReference>
<feature type="domain" description="PAC" evidence="11">
    <location>
        <begin position="207"/>
        <end position="259"/>
    </location>
</feature>
<dbReference type="EMBL" id="FUYC01000023">
    <property type="protein sequence ID" value="SKA95773.1"/>
    <property type="molecule type" value="Genomic_DNA"/>
</dbReference>
<evidence type="ECO:0000259" key="11">
    <source>
        <dbReference type="PROSITE" id="PS50113"/>
    </source>
</evidence>
<dbReference type="SMART" id="SM00086">
    <property type="entry name" value="PAC"/>
    <property type="match status" value="4"/>
</dbReference>
<evidence type="ECO:0000313" key="12">
    <source>
        <dbReference type="EMBL" id="SKA95773.1"/>
    </source>
</evidence>
<evidence type="ECO:0000256" key="7">
    <source>
        <dbReference type="ARBA" id="ARBA00022840"/>
    </source>
</evidence>
<dbReference type="SMART" id="SM00091">
    <property type="entry name" value="PAS"/>
    <property type="match status" value="4"/>
</dbReference>
<dbReference type="PROSITE" id="PS50113">
    <property type="entry name" value="PAC"/>
    <property type="match status" value="2"/>
</dbReference>
<proteinExistence type="predicted"/>
<dbReference type="Pfam" id="PF00989">
    <property type="entry name" value="PAS"/>
    <property type="match status" value="1"/>
</dbReference>
<evidence type="ECO:0000256" key="3">
    <source>
        <dbReference type="ARBA" id="ARBA00022553"/>
    </source>
</evidence>
<dbReference type="OrthoDB" id="9769169at2"/>
<dbReference type="PROSITE" id="PS50112">
    <property type="entry name" value="PAS"/>
    <property type="match status" value="2"/>
</dbReference>
<name>A0A1T4Y2B7_9BACT</name>
<keyword evidence="4" id="KW-0808">Transferase</keyword>
<evidence type="ECO:0000256" key="4">
    <source>
        <dbReference type="ARBA" id="ARBA00022679"/>
    </source>
</evidence>
<dbReference type="Gene3D" id="3.30.565.10">
    <property type="entry name" value="Histidine kinase-like ATPase, C-terminal domain"/>
    <property type="match status" value="1"/>
</dbReference>
<evidence type="ECO:0000256" key="8">
    <source>
        <dbReference type="ARBA" id="ARBA00023012"/>
    </source>
</evidence>
<feature type="domain" description="PAS" evidence="10">
    <location>
        <begin position="260"/>
        <end position="312"/>
    </location>
</feature>
<reference evidence="12 13" key="1">
    <citation type="submission" date="2017-02" db="EMBL/GenBank/DDBJ databases">
        <authorList>
            <person name="Peterson S.W."/>
        </authorList>
    </citation>
    <scope>NUCLEOTIDE SEQUENCE [LARGE SCALE GENOMIC DNA]</scope>
    <source>
        <strain evidence="12 13">DSM 16080</strain>
    </source>
</reference>
<sequence length="761" mass="85357">MADCPNGIGEKDYGLHEESLQFLSSMPVAVVITGAGDNIIRYANREIQNLLDISPEQMVGTSAPNYYINPEVRAEMVALLQRDGRVAAHEVALRGLEGEQVVCLISATKIQFEAEDCFLFSLLNITSRKKSEAEVEKLSQALQHSPIAVFMCDTERRSIYANQAFNKMTGYIWDEIAKLRFEDFIAKDQDKRSYDHMWWSLEEGKSWRGELQLARRGERFFWGMVHVTPILIGGGNASHFVFFLEDITRRKVAEEVLQERLHFIQTLMDAVPMPIYYKNLEGVYQGCNQAFERYFGVVRPLIIGKSLEDVHPWADAGAVRRHDHQLVQNGGAQVYETPILRKDGLEREAIIHKAVYRSSEGTPLGIVGCITDITERKKAEREARENEATLSHVLEGIRAGIMVVDPQKHSVEDMNARAREMLGDHFSGDDTGCSVWDCGLLTWRDESGRSVSVEELLYPQQDKEYRISQENGAGLPVSLTVLPTVIRGKERLLQILFDLSERKVLERQLNLAQKLESVGQLAAGIAHEINTPVQYVGSNLTYIKEALGRLRDELEKEGLTLPQDVEEELREELPDAIQDAEEGVGRVSAIVQAMRKFSHPGSEEAVLVDVNEAIRNTVTIARNEWKYHSEIQLELADALPELPCIPGDFNQVLLNVLVNAAHAVADKMGDSGEMGRIRISTALDGEYIQITIADNGCGIPEEHRDVIFDPFFTTKTVGRGTGQGLAITHAIVERQRGKIDFTSTPGEGTTFVIRFPWREAS</sequence>
<keyword evidence="5" id="KW-0547">Nucleotide-binding</keyword>
<dbReference type="Proteomes" id="UP000190027">
    <property type="component" value="Unassembled WGS sequence"/>
</dbReference>
<dbReference type="Pfam" id="PF13426">
    <property type="entry name" value="PAS_9"/>
    <property type="match status" value="1"/>
</dbReference>
<feature type="domain" description="PAS" evidence="10">
    <location>
        <begin position="134"/>
        <end position="176"/>
    </location>
</feature>
<dbReference type="EC" id="2.7.13.3" evidence="2"/>
<keyword evidence="8" id="KW-0902">Two-component regulatory system</keyword>
<dbReference type="InterPro" id="IPR013767">
    <property type="entry name" value="PAS_fold"/>
</dbReference>
<dbReference type="CDD" id="cd00082">
    <property type="entry name" value="HisKA"/>
    <property type="match status" value="1"/>
</dbReference>
<keyword evidence="3" id="KW-0597">Phosphoprotein</keyword>